<accession>A0A521C9M8</accession>
<sequence>MVFYELLNIFFLIFHSLLIVFNLLGWIWKRTRRWNLATLLATAFSWTVLGIWYGFGYCPCTHWHWLVRRKLGYTRMSHSYIQFLIQEFTGYEVAAGLVDAVTAGCFVLALCISIYVNLRDWRTSA</sequence>
<dbReference type="Pfam" id="PF10861">
    <property type="entry name" value="DUF2784"/>
    <property type="match status" value="1"/>
</dbReference>
<reference evidence="2 3" key="1">
    <citation type="submission" date="2017-05" db="EMBL/GenBank/DDBJ databases">
        <authorList>
            <person name="Varghese N."/>
            <person name="Submissions S."/>
        </authorList>
    </citation>
    <scope>NUCLEOTIDE SEQUENCE [LARGE SCALE GENOMIC DNA]</scope>
    <source>
        <strain evidence="2 3">DSM 21194</strain>
    </source>
</reference>
<keyword evidence="1" id="KW-0472">Membrane</keyword>
<dbReference type="RefSeq" id="WP_142713882.1">
    <property type="nucleotide sequence ID" value="NZ_FXTH01000005.1"/>
</dbReference>
<feature type="transmembrane region" description="Helical" evidence="1">
    <location>
        <begin position="93"/>
        <end position="118"/>
    </location>
</feature>
<organism evidence="2 3">
    <name type="scientific">Fodinibius sediminis</name>
    <dbReference type="NCBI Taxonomy" id="1214077"/>
    <lineage>
        <taxon>Bacteria</taxon>
        <taxon>Pseudomonadati</taxon>
        <taxon>Balneolota</taxon>
        <taxon>Balneolia</taxon>
        <taxon>Balneolales</taxon>
        <taxon>Balneolaceae</taxon>
        <taxon>Fodinibius</taxon>
    </lineage>
</organism>
<name>A0A521C9M8_9BACT</name>
<dbReference type="EMBL" id="FXTH01000005">
    <property type="protein sequence ID" value="SMO55420.1"/>
    <property type="molecule type" value="Genomic_DNA"/>
</dbReference>
<dbReference type="OrthoDB" id="9811239at2"/>
<feature type="transmembrane region" description="Helical" evidence="1">
    <location>
        <begin position="34"/>
        <end position="55"/>
    </location>
</feature>
<gene>
    <name evidence="2" type="ORF">SAMN06265218_105124</name>
</gene>
<keyword evidence="1" id="KW-1133">Transmembrane helix</keyword>
<evidence type="ECO:0008006" key="4">
    <source>
        <dbReference type="Google" id="ProtNLM"/>
    </source>
</evidence>
<proteinExistence type="predicted"/>
<dbReference type="InterPro" id="IPR021218">
    <property type="entry name" value="DUF2784"/>
</dbReference>
<dbReference type="AlphaFoldDB" id="A0A521C9M8"/>
<protein>
    <recommendedName>
        <fullName evidence="4">DUF2784 domain-containing protein</fullName>
    </recommendedName>
</protein>
<dbReference type="Proteomes" id="UP000317593">
    <property type="component" value="Unassembled WGS sequence"/>
</dbReference>
<keyword evidence="1" id="KW-0812">Transmembrane</keyword>
<evidence type="ECO:0000313" key="2">
    <source>
        <dbReference type="EMBL" id="SMO55420.1"/>
    </source>
</evidence>
<keyword evidence="3" id="KW-1185">Reference proteome</keyword>
<feature type="transmembrane region" description="Helical" evidence="1">
    <location>
        <begin position="6"/>
        <end position="27"/>
    </location>
</feature>
<evidence type="ECO:0000313" key="3">
    <source>
        <dbReference type="Proteomes" id="UP000317593"/>
    </source>
</evidence>
<evidence type="ECO:0000256" key="1">
    <source>
        <dbReference type="SAM" id="Phobius"/>
    </source>
</evidence>